<gene>
    <name evidence="5" type="primary">cnxG</name>
    <name evidence="7" type="ORF">PT974_11705</name>
</gene>
<evidence type="ECO:0000313" key="7">
    <source>
        <dbReference type="EMBL" id="KAK5987573.1"/>
    </source>
</evidence>
<keyword evidence="3 5" id="KW-0547">Nucleotide-binding</keyword>
<feature type="modified residue" description="1-thioglycine; alternate" evidence="5">
    <location>
        <position position="97"/>
    </location>
</feature>
<dbReference type="Pfam" id="PF02597">
    <property type="entry name" value="ThiS"/>
    <property type="match status" value="1"/>
</dbReference>
<dbReference type="PANTHER" id="PTHR33359">
    <property type="entry name" value="MOLYBDOPTERIN SYNTHASE SULFUR CARRIER SUBUNIT"/>
    <property type="match status" value="1"/>
</dbReference>
<evidence type="ECO:0000256" key="5">
    <source>
        <dbReference type="HAMAP-Rule" id="MF_03051"/>
    </source>
</evidence>
<dbReference type="Gene3D" id="3.10.20.30">
    <property type="match status" value="1"/>
</dbReference>
<dbReference type="InterPro" id="IPR044672">
    <property type="entry name" value="MOCS2A"/>
</dbReference>
<keyword evidence="1 5" id="KW-0963">Cytoplasm</keyword>
<comment type="subcellular location">
    <subcellularLocation>
        <location evidence="5">Cytoplasm</location>
    </subcellularLocation>
</comment>
<dbReference type="HAMAP" id="MF_03051">
    <property type="entry name" value="MOCS2A"/>
    <property type="match status" value="1"/>
</dbReference>
<evidence type="ECO:0000313" key="8">
    <source>
        <dbReference type="Proteomes" id="UP001338125"/>
    </source>
</evidence>
<evidence type="ECO:0000256" key="2">
    <source>
        <dbReference type="ARBA" id="ARBA00022553"/>
    </source>
</evidence>
<comment type="pathway">
    <text evidence="5">Cofactor biosynthesis; molybdopterin biosynthesis.</text>
</comment>
<dbReference type="CDD" id="cd00754">
    <property type="entry name" value="Ubl_MoaD"/>
    <property type="match status" value="1"/>
</dbReference>
<comment type="function">
    <text evidence="5">Acts as a sulfur carrier required for molybdopterin biosynthesis. Component of the molybdopterin synthase complex that catalyzes the conversion of precursor Z into molybdopterin by mediating the incorporation of 2 sulfur atoms into precursor Z to generate a dithiolene group. In the complex, serves as sulfur donor by being thiocarboxylated (-COSH) at its C-terminus by UBA4. After interaction with MOCS2B, the sulfur is then transferred to precursor Z to form molybdopterin.</text>
</comment>
<dbReference type="InterPro" id="IPR003749">
    <property type="entry name" value="ThiS/MoaD-like"/>
</dbReference>
<comment type="similarity">
    <text evidence="5">Belongs to the MoaD family. MOCS2A subfamily.</text>
</comment>
<keyword evidence="8" id="KW-1185">Reference proteome</keyword>
<dbReference type="InterPro" id="IPR016155">
    <property type="entry name" value="Mopterin_synth/thiamin_S_b"/>
</dbReference>
<evidence type="ECO:0000256" key="4">
    <source>
        <dbReference type="ARBA" id="ARBA00023150"/>
    </source>
</evidence>
<comment type="PTM">
    <text evidence="5">C-terminal thiocarboxylation occurs in 2 steps, it is first acyl-adenylated (-COAMP) via the hesA/moeB/thiF part of UBA4, then thiocarboxylated (-COSH) via the rhodanese domain of UBA4.</text>
</comment>
<dbReference type="InterPro" id="IPR028887">
    <property type="entry name" value="MOCS2A_euk"/>
</dbReference>
<comment type="subunit">
    <text evidence="5">Heterotetramer; composed of 2 small (MOCS2A) and 2 large (MOCS2B) subunits.</text>
</comment>
<dbReference type="Proteomes" id="UP001338125">
    <property type="component" value="Unassembled WGS sequence"/>
</dbReference>
<sequence length="210" mass="21984">MASALKPPLPRHFNILYFATASSFTGKEHEALPAPLPLSGLFAELESRYPGIRDGILGSCLVTVNLDYVDAGDGEGAAEVVIEEGDEVAIIPPVSSGPGSSASRSPPPSPSFSLAEPPLHLEAQPSPSYRPSFTTLLQRTTPKTTSPTSPTTASVESIVTTDVKLVIVETLHPSGLVLISHLSAQWGHIPSSYAGASSGILYLFGTQDHV</sequence>
<evidence type="ECO:0000256" key="6">
    <source>
        <dbReference type="SAM" id="MobiDB-lite"/>
    </source>
</evidence>
<evidence type="ECO:0000256" key="1">
    <source>
        <dbReference type="ARBA" id="ARBA00022490"/>
    </source>
</evidence>
<feature type="modified residue" description="Glycyl adenylate; alternate" evidence="5">
    <location>
        <position position="97"/>
    </location>
</feature>
<proteinExistence type="inferred from homology"/>
<dbReference type="InterPro" id="IPR012675">
    <property type="entry name" value="Beta-grasp_dom_sf"/>
</dbReference>
<accession>A0ABR0S5Y8</accession>
<dbReference type="EMBL" id="JAVFKD010000016">
    <property type="protein sequence ID" value="KAK5987573.1"/>
    <property type="molecule type" value="Genomic_DNA"/>
</dbReference>
<evidence type="ECO:0000256" key="3">
    <source>
        <dbReference type="ARBA" id="ARBA00022741"/>
    </source>
</evidence>
<dbReference type="PANTHER" id="PTHR33359:SF1">
    <property type="entry name" value="MOLYBDOPTERIN SYNTHASE SULFUR CARRIER SUBUNIT"/>
    <property type="match status" value="1"/>
</dbReference>
<protein>
    <recommendedName>
        <fullName evidence="5">Molybdopterin synthase sulfur carrier subunit</fullName>
    </recommendedName>
    <alternativeName>
        <fullName evidence="5">Common component for nitrate reductase and xanthine dehydrogenase protein G</fullName>
    </alternativeName>
    <alternativeName>
        <fullName evidence="5">Molybdenum cofactor synthesis protein 2 small subunit</fullName>
    </alternativeName>
    <alternativeName>
        <fullName evidence="5">Molybdenum cofactor synthesis protein 2A</fullName>
    </alternativeName>
    <alternativeName>
        <fullName evidence="5">Sulfur carrier protein MOCS2A</fullName>
        <shortName evidence="5">MOCS2A</shortName>
    </alternativeName>
</protein>
<dbReference type="SUPFAM" id="SSF54285">
    <property type="entry name" value="MoaD/ThiS"/>
    <property type="match status" value="1"/>
</dbReference>
<keyword evidence="4 5" id="KW-0501">Molybdenum cofactor biosynthesis</keyword>
<feature type="compositionally biased region" description="Low complexity" evidence="6">
    <location>
        <begin position="92"/>
        <end position="104"/>
    </location>
</feature>
<comment type="caution">
    <text evidence="7">The sequence shown here is derived from an EMBL/GenBank/DDBJ whole genome shotgun (WGS) entry which is preliminary data.</text>
</comment>
<feature type="region of interest" description="Disordered" evidence="6">
    <location>
        <begin position="92"/>
        <end position="133"/>
    </location>
</feature>
<organism evidence="7 8">
    <name type="scientific">Cladobotryum mycophilum</name>
    <dbReference type="NCBI Taxonomy" id="491253"/>
    <lineage>
        <taxon>Eukaryota</taxon>
        <taxon>Fungi</taxon>
        <taxon>Dikarya</taxon>
        <taxon>Ascomycota</taxon>
        <taxon>Pezizomycotina</taxon>
        <taxon>Sordariomycetes</taxon>
        <taxon>Hypocreomycetidae</taxon>
        <taxon>Hypocreales</taxon>
        <taxon>Hypocreaceae</taxon>
        <taxon>Cladobotryum</taxon>
    </lineage>
</organism>
<name>A0ABR0S5Y8_9HYPO</name>
<keyword evidence="2 5" id="KW-0597">Phosphoprotein</keyword>
<reference evidence="7 8" key="1">
    <citation type="submission" date="2024-01" db="EMBL/GenBank/DDBJ databases">
        <title>Complete genome of Cladobotryum mycophilum ATHUM6906.</title>
        <authorList>
            <person name="Christinaki A.C."/>
            <person name="Myridakis A.I."/>
            <person name="Kouvelis V.N."/>
        </authorList>
    </citation>
    <scope>NUCLEOTIDE SEQUENCE [LARGE SCALE GENOMIC DNA]</scope>
    <source>
        <strain evidence="7 8">ATHUM6906</strain>
    </source>
</reference>